<evidence type="ECO:0000313" key="1">
    <source>
        <dbReference type="EMBL" id="AMQ66646.1"/>
    </source>
</evidence>
<dbReference type="Proteomes" id="UP000201588">
    <property type="component" value="Segment"/>
</dbReference>
<dbReference type="EMBL" id="KU640380">
    <property type="protein sequence ID" value="AMQ66646.1"/>
    <property type="molecule type" value="Genomic_DNA"/>
</dbReference>
<sequence length="117" mass="13840">MHKDSHGDIIVDTLQHYRERITDKDSDVPKPYQEIKKKLIKAMQEGKRVLIDIKDSYSVQTVVVRFEYIHDRWAMGKSICYTEDGEIEVPYTIHYSDVYCRRTKIKVITEGENPFDT</sequence>
<accession>A0A142F1I9</accession>
<protein>
    <submittedName>
        <fullName evidence="1">Uncharacterized protein</fullName>
    </submittedName>
</protein>
<name>A0A142F1I9_9CAUD</name>
<evidence type="ECO:0000313" key="2">
    <source>
        <dbReference type="Proteomes" id="UP000201588"/>
    </source>
</evidence>
<keyword evidence="2" id="KW-1185">Reference proteome</keyword>
<dbReference type="KEGG" id="vg:28799531"/>
<dbReference type="GeneID" id="28799531"/>
<dbReference type="RefSeq" id="YP_009275336.1">
    <property type="nucleotide sequence ID" value="NC_030925.1"/>
</dbReference>
<reference evidence="1 2" key="1">
    <citation type="submission" date="2016-01" db="EMBL/GenBank/DDBJ databases">
        <title>Isolation and characterization of bacteriophages from East Africa Rift Valley soda lakes.</title>
        <authorList>
            <person name="van Zyl L.J."/>
            <person name="Nemavhulani S."/>
            <person name="Cowan D.A."/>
            <person name="Trindade M.I."/>
        </authorList>
    </citation>
    <scope>NUCLEOTIDE SEQUENCE [LARGE SCALE GENOMIC DNA]</scope>
</reference>
<dbReference type="OrthoDB" id="16834at10239"/>
<organism evidence="1 2">
    <name type="scientific">Bacillus phage Shbh1</name>
    <dbReference type="NCBI Taxonomy" id="1796992"/>
    <lineage>
        <taxon>Viruses</taxon>
        <taxon>Duplodnaviria</taxon>
        <taxon>Heunggongvirae</taxon>
        <taxon>Uroviricota</taxon>
        <taxon>Caudoviricetes</taxon>
        <taxon>Herelleviridae</taxon>
        <taxon>Bastillevirinae</taxon>
        <taxon>Shalavirus</taxon>
        <taxon>Shalavirus Shbh1</taxon>
    </lineage>
</organism>
<proteinExistence type="predicted"/>